<dbReference type="InterPro" id="IPR003805">
    <property type="entry name" value="CobS"/>
</dbReference>
<keyword evidence="12 19" id="KW-1133">Transmembrane helix</keyword>
<dbReference type="RefSeq" id="WP_066178281.1">
    <property type="nucleotide sequence ID" value="NZ_LQZT01000012.1"/>
</dbReference>
<dbReference type="GO" id="GO:0005886">
    <property type="term" value="C:plasma membrane"/>
    <property type="evidence" value="ECO:0007669"/>
    <property type="project" value="UniProtKB-SubCell"/>
</dbReference>
<dbReference type="GO" id="GO:0009236">
    <property type="term" value="P:cobalamin biosynthetic process"/>
    <property type="evidence" value="ECO:0007669"/>
    <property type="project" value="UniProtKB-UniRule"/>
</dbReference>
<dbReference type="HAMAP" id="MF_00719">
    <property type="entry name" value="CobS"/>
    <property type="match status" value="1"/>
</dbReference>
<dbReference type="PANTHER" id="PTHR34148:SF1">
    <property type="entry name" value="ADENOSYLCOBINAMIDE-GDP RIBAZOLETRANSFERASE"/>
    <property type="match status" value="1"/>
</dbReference>
<dbReference type="GO" id="GO:0051073">
    <property type="term" value="F:adenosylcobinamide-GDP ribazoletransferase activity"/>
    <property type="evidence" value="ECO:0007669"/>
    <property type="project" value="UniProtKB-UniRule"/>
</dbReference>
<comment type="subcellular location">
    <subcellularLocation>
        <location evidence="2 19">Cell membrane</location>
        <topology evidence="2 19">Multi-pass membrane protein</topology>
    </subcellularLocation>
</comment>
<name>A0A1C1YWP3_9HYPH</name>
<comment type="similarity">
    <text evidence="4 19">Belongs to the CobS family.</text>
</comment>
<gene>
    <name evidence="19" type="primary">cobS</name>
    <name evidence="20" type="ORF">AWJ14_03700</name>
</gene>
<keyword evidence="10 19" id="KW-0812">Transmembrane</keyword>
<keyword evidence="11 19" id="KW-0460">Magnesium</keyword>
<dbReference type="AlphaFoldDB" id="A0A1C1YWP3"/>
<sequence>MPFRDHIDDIARATGFLSRLPVPAHYFATHDGTLSRASGMFPAAGVVIALLPVLLLWILSLLGANAALSALLTLALFLGVTGALHEDGLADSADAFGARGGRDHMLDIMKDSRTGTYGVLALLVSFALRATALTILISVVGGWNAGLAFFAVAALSRTAITWHWNELPPARRDGVAASVGAPADGATARALLTGGVGFIVLAGLSIGLLPAALALAVAAVAVNQWTGLVGRKLHGNTGDTLGASQQIAETAALVTLALLI</sequence>
<reference evidence="20 21" key="1">
    <citation type="submission" date="2015-12" db="EMBL/GenBank/DDBJ databases">
        <authorList>
            <person name="Shamseldin A."/>
            <person name="Moawad H."/>
            <person name="Abd El-Rahim W.M."/>
            <person name="Sadowsky M.J."/>
        </authorList>
    </citation>
    <scope>NUCLEOTIDE SEQUENCE [LARGE SCALE GENOMIC DNA]</scope>
    <source>
        <strain evidence="20 21">JC234</strain>
    </source>
</reference>
<evidence type="ECO:0000256" key="18">
    <source>
        <dbReference type="ARBA" id="ARBA00049504"/>
    </source>
</evidence>
<feature type="transmembrane region" description="Helical" evidence="19">
    <location>
        <begin position="117"/>
        <end position="140"/>
    </location>
</feature>
<dbReference type="Pfam" id="PF02654">
    <property type="entry name" value="CobS"/>
    <property type="match status" value="1"/>
</dbReference>
<comment type="function">
    <text evidence="14 19">Joins adenosylcobinamide-GDP and alpha-ribazole to generate adenosylcobalamin (Ado-cobalamin). Also synthesizes adenosylcobalamin 5'-phosphate from adenosylcobinamide-GDP and alpha-ribazole 5'-phosphate.</text>
</comment>
<dbReference type="EC" id="2.7.8.26" evidence="5 19"/>
<keyword evidence="8 19" id="KW-0169">Cobalamin biosynthesis</keyword>
<evidence type="ECO:0000256" key="15">
    <source>
        <dbReference type="ARBA" id="ARBA00032605"/>
    </source>
</evidence>
<dbReference type="PANTHER" id="PTHR34148">
    <property type="entry name" value="ADENOSYLCOBINAMIDE-GDP RIBAZOLETRANSFERASE"/>
    <property type="match status" value="1"/>
</dbReference>
<dbReference type="UniPathway" id="UPA00148">
    <property type="reaction ID" value="UER00238"/>
</dbReference>
<evidence type="ECO:0000256" key="5">
    <source>
        <dbReference type="ARBA" id="ARBA00013200"/>
    </source>
</evidence>
<evidence type="ECO:0000256" key="4">
    <source>
        <dbReference type="ARBA" id="ARBA00010561"/>
    </source>
</evidence>
<evidence type="ECO:0000256" key="2">
    <source>
        <dbReference type="ARBA" id="ARBA00004651"/>
    </source>
</evidence>
<evidence type="ECO:0000256" key="11">
    <source>
        <dbReference type="ARBA" id="ARBA00022842"/>
    </source>
</evidence>
<organism evidence="20 21">
    <name type="scientific">Hoeflea olei</name>
    <dbReference type="NCBI Taxonomy" id="1480615"/>
    <lineage>
        <taxon>Bacteria</taxon>
        <taxon>Pseudomonadati</taxon>
        <taxon>Pseudomonadota</taxon>
        <taxon>Alphaproteobacteria</taxon>
        <taxon>Hyphomicrobiales</taxon>
        <taxon>Rhizobiaceae</taxon>
        <taxon>Hoeflea</taxon>
    </lineage>
</organism>
<keyword evidence="7 19" id="KW-1003">Cell membrane</keyword>
<evidence type="ECO:0000256" key="19">
    <source>
        <dbReference type="HAMAP-Rule" id="MF_00719"/>
    </source>
</evidence>
<keyword evidence="13 19" id="KW-0472">Membrane</keyword>
<evidence type="ECO:0000256" key="17">
    <source>
        <dbReference type="ARBA" id="ARBA00048623"/>
    </source>
</evidence>
<keyword evidence="21" id="KW-1185">Reference proteome</keyword>
<evidence type="ECO:0000313" key="21">
    <source>
        <dbReference type="Proteomes" id="UP000094795"/>
    </source>
</evidence>
<evidence type="ECO:0000256" key="9">
    <source>
        <dbReference type="ARBA" id="ARBA00022679"/>
    </source>
</evidence>
<feature type="transmembrane region" description="Helical" evidence="19">
    <location>
        <begin position="198"/>
        <end position="222"/>
    </location>
</feature>
<evidence type="ECO:0000256" key="7">
    <source>
        <dbReference type="ARBA" id="ARBA00022475"/>
    </source>
</evidence>
<comment type="catalytic activity">
    <reaction evidence="17 19">
        <text>alpha-ribazole + adenosylcob(III)inamide-GDP = adenosylcob(III)alamin + GMP + H(+)</text>
        <dbReference type="Rhea" id="RHEA:16049"/>
        <dbReference type="ChEBI" id="CHEBI:10329"/>
        <dbReference type="ChEBI" id="CHEBI:15378"/>
        <dbReference type="ChEBI" id="CHEBI:18408"/>
        <dbReference type="ChEBI" id="CHEBI:58115"/>
        <dbReference type="ChEBI" id="CHEBI:60487"/>
        <dbReference type="EC" id="2.7.8.26"/>
    </reaction>
</comment>
<evidence type="ECO:0000256" key="13">
    <source>
        <dbReference type="ARBA" id="ARBA00023136"/>
    </source>
</evidence>
<evidence type="ECO:0000256" key="16">
    <source>
        <dbReference type="ARBA" id="ARBA00032853"/>
    </source>
</evidence>
<evidence type="ECO:0000256" key="1">
    <source>
        <dbReference type="ARBA" id="ARBA00001946"/>
    </source>
</evidence>
<evidence type="ECO:0000256" key="14">
    <source>
        <dbReference type="ARBA" id="ARBA00025228"/>
    </source>
</evidence>
<dbReference type="EMBL" id="LQZT01000012">
    <property type="protein sequence ID" value="OCW57905.1"/>
    <property type="molecule type" value="Genomic_DNA"/>
</dbReference>
<comment type="pathway">
    <text evidence="3 19">Cofactor biosynthesis; adenosylcobalamin biosynthesis; adenosylcobalamin from cob(II)yrinate a,c-diamide: step 7/7.</text>
</comment>
<comment type="cofactor">
    <cofactor evidence="1 19">
        <name>Mg(2+)</name>
        <dbReference type="ChEBI" id="CHEBI:18420"/>
    </cofactor>
</comment>
<feature type="transmembrane region" description="Helical" evidence="19">
    <location>
        <begin position="40"/>
        <end position="59"/>
    </location>
</feature>
<dbReference type="GO" id="GO:0008818">
    <property type="term" value="F:cobalamin 5'-phosphate synthase activity"/>
    <property type="evidence" value="ECO:0007669"/>
    <property type="project" value="UniProtKB-UniRule"/>
</dbReference>
<evidence type="ECO:0000256" key="8">
    <source>
        <dbReference type="ARBA" id="ARBA00022573"/>
    </source>
</evidence>
<accession>A0A1C1YWP3</accession>
<dbReference type="Proteomes" id="UP000094795">
    <property type="component" value="Unassembled WGS sequence"/>
</dbReference>
<evidence type="ECO:0000256" key="6">
    <source>
        <dbReference type="ARBA" id="ARBA00015850"/>
    </source>
</evidence>
<feature type="transmembrane region" description="Helical" evidence="19">
    <location>
        <begin position="147"/>
        <end position="164"/>
    </location>
</feature>
<proteinExistence type="inferred from homology"/>
<evidence type="ECO:0000313" key="20">
    <source>
        <dbReference type="EMBL" id="OCW57905.1"/>
    </source>
</evidence>
<dbReference type="STRING" id="1480615.AWJ14_03700"/>
<comment type="caution">
    <text evidence="20">The sequence shown here is derived from an EMBL/GenBank/DDBJ whole genome shotgun (WGS) entry which is preliminary data.</text>
</comment>
<evidence type="ECO:0000256" key="3">
    <source>
        <dbReference type="ARBA" id="ARBA00004663"/>
    </source>
</evidence>
<evidence type="ECO:0000256" key="10">
    <source>
        <dbReference type="ARBA" id="ARBA00022692"/>
    </source>
</evidence>
<protein>
    <recommendedName>
        <fullName evidence="6 19">Adenosylcobinamide-GDP ribazoletransferase</fullName>
        <ecNumber evidence="5 19">2.7.8.26</ecNumber>
    </recommendedName>
    <alternativeName>
        <fullName evidence="16 19">Cobalamin synthase</fullName>
    </alternativeName>
    <alternativeName>
        <fullName evidence="15 19">Cobalamin-5'-phosphate synthase</fullName>
    </alternativeName>
</protein>
<keyword evidence="9 19" id="KW-0808">Transferase</keyword>
<evidence type="ECO:0000256" key="12">
    <source>
        <dbReference type="ARBA" id="ARBA00022989"/>
    </source>
</evidence>
<comment type="catalytic activity">
    <reaction evidence="18 19">
        <text>alpha-ribazole 5'-phosphate + adenosylcob(III)inamide-GDP = adenosylcob(III)alamin 5'-phosphate + GMP + H(+)</text>
        <dbReference type="Rhea" id="RHEA:23560"/>
        <dbReference type="ChEBI" id="CHEBI:15378"/>
        <dbReference type="ChEBI" id="CHEBI:57918"/>
        <dbReference type="ChEBI" id="CHEBI:58115"/>
        <dbReference type="ChEBI" id="CHEBI:60487"/>
        <dbReference type="ChEBI" id="CHEBI:60493"/>
        <dbReference type="EC" id="2.7.8.26"/>
    </reaction>
</comment>
<feature type="transmembrane region" description="Helical" evidence="19">
    <location>
        <begin position="66"/>
        <end position="84"/>
    </location>
</feature>